<evidence type="ECO:0000256" key="2">
    <source>
        <dbReference type="SAM" id="SignalP"/>
    </source>
</evidence>
<accession>A0A0C3KXE7</accession>
<evidence type="ECO:0000256" key="1">
    <source>
        <dbReference type="SAM" id="MobiDB-lite"/>
    </source>
</evidence>
<feature type="compositionally biased region" description="Low complexity" evidence="1">
    <location>
        <begin position="24"/>
        <end position="49"/>
    </location>
</feature>
<evidence type="ECO:0008006" key="5">
    <source>
        <dbReference type="Google" id="ProtNLM"/>
    </source>
</evidence>
<reference evidence="4" key="2">
    <citation type="submission" date="2015-01" db="EMBL/GenBank/DDBJ databases">
        <title>Evolutionary Origins and Diversification of the Mycorrhizal Mutualists.</title>
        <authorList>
            <consortium name="DOE Joint Genome Institute"/>
            <consortium name="Mycorrhizal Genomics Consortium"/>
            <person name="Kohler A."/>
            <person name="Kuo A."/>
            <person name="Nagy L.G."/>
            <person name="Floudas D."/>
            <person name="Copeland A."/>
            <person name="Barry K.W."/>
            <person name="Cichocki N."/>
            <person name="Veneault-Fourrey C."/>
            <person name="LaButti K."/>
            <person name="Lindquist E.A."/>
            <person name="Lipzen A."/>
            <person name="Lundell T."/>
            <person name="Morin E."/>
            <person name="Murat C."/>
            <person name="Riley R."/>
            <person name="Ohm R."/>
            <person name="Sun H."/>
            <person name="Tunlid A."/>
            <person name="Henrissat B."/>
            <person name="Grigoriev I.V."/>
            <person name="Hibbett D.S."/>
            <person name="Martin F."/>
        </authorList>
    </citation>
    <scope>NUCLEOTIDE SEQUENCE [LARGE SCALE GENOMIC DNA]</scope>
    <source>
        <strain evidence="4">MUT 4182</strain>
    </source>
</reference>
<dbReference type="Proteomes" id="UP000054248">
    <property type="component" value="Unassembled WGS sequence"/>
</dbReference>
<dbReference type="EMBL" id="KN823030">
    <property type="protein sequence ID" value="KIO26088.1"/>
    <property type="molecule type" value="Genomic_DNA"/>
</dbReference>
<keyword evidence="4" id="KW-1185">Reference proteome</keyword>
<feature type="region of interest" description="Disordered" evidence="1">
    <location>
        <begin position="24"/>
        <end position="55"/>
    </location>
</feature>
<name>A0A0C3KXE7_9AGAM</name>
<evidence type="ECO:0000313" key="3">
    <source>
        <dbReference type="EMBL" id="KIO26088.1"/>
    </source>
</evidence>
<sequence>MKVLSTLTLLSVASALASAAAVSSVSVKPSSTTKAPTSTTSTSATQTPSGQCGGKDWPGPYKCPPDYICCPILFDRYSECVRDCVVIWSSTVLPTATATATA</sequence>
<evidence type="ECO:0000313" key="4">
    <source>
        <dbReference type="Proteomes" id="UP000054248"/>
    </source>
</evidence>
<gene>
    <name evidence="3" type="ORF">M407DRAFT_24646</name>
</gene>
<dbReference type="SUPFAM" id="SSF57180">
    <property type="entry name" value="Cellulose-binding domain"/>
    <property type="match status" value="1"/>
</dbReference>
<dbReference type="GO" id="GO:0030248">
    <property type="term" value="F:cellulose binding"/>
    <property type="evidence" value="ECO:0007669"/>
    <property type="project" value="InterPro"/>
</dbReference>
<protein>
    <recommendedName>
        <fullName evidence="5">CBM1 domain-containing protein</fullName>
    </recommendedName>
</protein>
<dbReference type="HOGENOM" id="CLU_2279523_0_0_1"/>
<dbReference type="AlphaFoldDB" id="A0A0C3KXE7"/>
<dbReference type="InterPro" id="IPR035971">
    <property type="entry name" value="CBD_sf"/>
</dbReference>
<dbReference type="GO" id="GO:0005576">
    <property type="term" value="C:extracellular region"/>
    <property type="evidence" value="ECO:0007669"/>
    <property type="project" value="InterPro"/>
</dbReference>
<dbReference type="GO" id="GO:0005975">
    <property type="term" value="P:carbohydrate metabolic process"/>
    <property type="evidence" value="ECO:0007669"/>
    <property type="project" value="InterPro"/>
</dbReference>
<reference evidence="3 4" key="1">
    <citation type="submission" date="2014-04" db="EMBL/GenBank/DDBJ databases">
        <authorList>
            <consortium name="DOE Joint Genome Institute"/>
            <person name="Kuo A."/>
            <person name="Girlanda M."/>
            <person name="Perotto S."/>
            <person name="Kohler A."/>
            <person name="Nagy L.G."/>
            <person name="Floudas D."/>
            <person name="Copeland A."/>
            <person name="Barry K.W."/>
            <person name="Cichocki N."/>
            <person name="Veneault-Fourrey C."/>
            <person name="LaButti K."/>
            <person name="Lindquist E.A."/>
            <person name="Lipzen A."/>
            <person name="Lundell T."/>
            <person name="Morin E."/>
            <person name="Murat C."/>
            <person name="Sun H."/>
            <person name="Tunlid A."/>
            <person name="Henrissat B."/>
            <person name="Grigoriev I.V."/>
            <person name="Hibbett D.S."/>
            <person name="Martin F."/>
            <person name="Nordberg H.P."/>
            <person name="Cantor M.N."/>
            <person name="Hua S.X."/>
        </authorList>
    </citation>
    <scope>NUCLEOTIDE SEQUENCE [LARGE SCALE GENOMIC DNA]</scope>
    <source>
        <strain evidence="3 4">MUT 4182</strain>
    </source>
</reference>
<feature type="signal peptide" evidence="2">
    <location>
        <begin position="1"/>
        <end position="19"/>
    </location>
</feature>
<proteinExistence type="predicted"/>
<keyword evidence="2" id="KW-0732">Signal</keyword>
<dbReference type="OrthoDB" id="10449121at2759"/>
<organism evidence="3 4">
    <name type="scientific">Tulasnella calospora MUT 4182</name>
    <dbReference type="NCBI Taxonomy" id="1051891"/>
    <lineage>
        <taxon>Eukaryota</taxon>
        <taxon>Fungi</taxon>
        <taxon>Dikarya</taxon>
        <taxon>Basidiomycota</taxon>
        <taxon>Agaricomycotina</taxon>
        <taxon>Agaricomycetes</taxon>
        <taxon>Cantharellales</taxon>
        <taxon>Tulasnellaceae</taxon>
        <taxon>Tulasnella</taxon>
    </lineage>
</organism>
<feature type="chain" id="PRO_5002179468" description="CBM1 domain-containing protein" evidence="2">
    <location>
        <begin position="20"/>
        <end position="102"/>
    </location>
</feature>